<dbReference type="Proteomes" id="UP000442990">
    <property type="component" value="Unassembled WGS sequence"/>
</dbReference>
<feature type="compositionally biased region" description="Basic and acidic residues" evidence="1">
    <location>
        <begin position="825"/>
        <end position="835"/>
    </location>
</feature>
<sequence>MDQEPLDRGNAGRSDRADARRDDRGDIRPDARPDPSATGAVPRAEPVVITATDVAGSRFVSGTGAAPDPGRQAAVVAQAESTLPMVVQSLYAQRLSSVELRSGAAGDRFFALTDDRGRDLTLRLDAVPLPSGTVARTHVNTTSDQHVVQLSDRMDPRQVGRALSHEVGELLAVRDRAARAAAGDPEVAGVAPNRQDVLARGGLGSAERRLSLTEEDLGRVGELNYLAARMNDATLDAGQRAESRGELSALVDHLGLRPRVPADSGHYAPELQAADVRRDIVDPHLTPAAAGALRELAVPVERLGAADAVELREFRARAEHARPIGASVGAPVMPGLRPDGSPLPREELAAAAARAAEQRTRAGSATLDQLRAEIATTGEWPARRVVVGGGASLVGRDPEALLVDARGRWHLDPGEGIVQSPDQTRDMRASGMGDAHQFADPTARVPRDAVRLWEDQLAVRGPVVDGTAALLPGQDGRLYTHIRPADGSPDLYVKVEGTPTVATGLPPEMVPGVDRRDAVDLPEALDAVRGQLPAGSPAHARLTGEVGAERALQVLREEGVLDGLRSGGGARAALQTLDATAQWERARAAAPGRVFIGDEIAEGRFDARAASAEGAPKTWLVAGAGGTGVANAEIILEADPEARVTIYGPNLPPALENQVQFTALRERFVSEYGGDGRLTIDIHPDNRVGAVQMSLGPDGKPRFREGRVEADAYVASLGRTAPMPEALRGLSEGTRAGGGQVRGDLMFDRDRQYLGYGVTFEAGGRQHRVEVTGAASQLLPRDVFPRDTQAALTAMAVRQVPSQSGNAAPGFAPVAEQTARLAEARARGTVERHASVPESWGRPAVAGATASGGGANPVANAARLQSGRRTASPGGGVPGSAPVPRAPRPPQPPRPGR</sequence>
<feature type="compositionally biased region" description="Pro residues" evidence="1">
    <location>
        <begin position="884"/>
        <end position="897"/>
    </location>
</feature>
<evidence type="ECO:0000256" key="1">
    <source>
        <dbReference type="SAM" id="MobiDB-lite"/>
    </source>
</evidence>
<organism evidence="2 3">
    <name type="scientific">Streptomyces triticiradicis</name>
    <dbReference type="NCBI Taxonomy" id="2651189"/>
    <lineage>
        <taxon>Bacteria</taxon>
        <taxon>Bacillati</taxon>
        <taxon>Actinomycetota</taxon>
        <taxon>Actinomycetes</taxon>
        <taxon>Kitasatosporales</taxon>
        <taxon>Streptomycetaceae</taxon>
        <taxon>Streptomyces</taxon>
    </lineage>
</organism>
<evidence type="ECO:0000313" key="2">
    <source>
        <dbReference type="EMBL" id="KAB1986875.1"/>
    </source>
</evidence>
<reference evidence="2 3" key="1">
    <citation type="submission" date="2019-09" db="EMBL/GenBank/DDBJ databases">
        <title>Isolation and identification of active actinomycetes.</title>
        <authorList>
            <person name="Yu Z."/>
            <person name="Han C."/>
            <person name="Yu B."/>
        </authorList>
    </citation>
    <scope>NUCLEOTIDE SEQUENCE [LARGE SCALE GENOMIC DNA]</scope>
    <source>
        <strain evidence="2 3">NEAU-H2</strain>
    </source>
</reference>
<keyword evidence="3" id="KW-1185">Reference proteome</keyword>
<comment type="caution">
    <text evidence="2">The sequence shown here is derived from an EMBL/GenBank/DDBJ whole genome shotgun (WGS) entry which is preliminary data.</text>
</comment>
<feature type="region of interest" description="Disordered" evidence="1">
    <location>
        <begin position="825"/>
        <end position="897"/>
    </location>
</feature>
<dbReference type="AlphaFoldDB" id="A0A7J5DDG1"/>
<protein>
    <submittedName>
        <fullName evidence="2">Uncharacterized protein</fullName>
    </submittedName>
</protein>
<proteinExistence type="predicted"/>
<dbReference type="EMBL" id="WBKG01000016">
    <property type="protein sequence ID" value="KAB1986875.1"/>
    <property type="molecule type" value="Genomic_DNA"/>
</dbReference>
<gene>
    <name evidence="2" type="ORF">F8144_19560</name>
</gene>
<feature type="compositionally biased region" description="Basic and acidic residues" evidence="1">
    <location>
        <begin position="13"/>
        <end position="33"/>
    </location>
</feature>
<accession>A0A7J5DDG1</accession>
<feature type="region of interest" description="Disordered" evidence="1">
    <location>
        <begin position="420"/>
        <end position="443"/>
    </location>
</feature>
<name>A0A7J5DDG1_9ACTN</name>
<dbReference type="RefSeq" id="WP_151470652.1">
    <property type="nucleotide sequence ID" value="NZ_WBKG01000016.1"/>
</dbReference>
<feature type="region of interest" description="Disordered" evidence="1">
    <location>
        <begin position="1"/>
        <end position="46"/>
    </location>
</feature>
<evidence type="ECO:0000313" key="3">
    <source>
        <dbReference type="Proteomes" id="UP000442990"/>
    </source>
</evidence>